<sequence>MEVHPYTPPPSAFRPAPPPILAPRPLNPIWRVSTLQEFRDVTTVTPPTTVPFHADGALNLYFQPLCIIYTDVRLSPSSITSKLTTDSNAPENHSSESHSEASPITQNTTPLRACLMAAEETDLDKQLEVAQQLLNPNSSATLQRITHRQQREAIESLQESSKQAETEPEAKSSPEPNPFNELRNLYNSPSESEMTIPGSSSDQPTNPAPKVEPKVEQSNDDTQWAATIATSVIKTINDKKEDVGKPLLSELYEGDQKDTCRFLLNLKVLFRMNPTRYNTNEKKKLTLLLLLKGRTREWKIREQMKLFSEDPTHPIAKKAAEETWDSFKARFRKAWQPVDVKGEAQMRIEDLWMKERADDYVNQFRLLAMETGYDNEALIKFFKEGLPESLVNKIMLRTDGASETLHEWFKLAIQYNNQYKFAMAQKKKRTRRELVKPKIARKVEETTIGKIGPLSESDRQDYLAQGKCFHCAKTGHISKDCPLKGQTNVFVKP</sequence>
<dbReference type="InterPro" id="IPR001878">
    <property type="entry name" value="Znf_CCHC"/>
</dbReference>
<evidence type="ECO:0000256" key="3">
    <source>
        <dbReference type="SAM" id="MobiDB-lite"/>
    </source>
</evidence>
<feature type="region of interest" description="Disordered" evidence="3">
    <location>
        <begin position="140"/>
        <end position="222"/>
    </location>
</feature>
<dbReference type="AlphaFoldDB" id="A0A0W0FPU5"/>
<proteinExistence type="predicted"/>
<dbReference type="PANTHER" id="PTHR15503">
    <property type="entry name" value="LDOC1 RELATED"/>
    <property type="match status" value="1"/>
</dbReference>
<dbReference type="Pfam" id="PF03732">
    <property type="entry name" value="Retrotrans_gag"/>
    <property type="match status" value="1"/>
</dbReference>
<protein>
    <recommendedName>
        <fullName evidence="4">CCHC-type domain-containing protein</fullName>
    </recommendedName>
</protein>
<gene>
    <name evidence="5" type="ORF">WG66_8986</name>
</gene>
<dbReference type="PROSITE" id="PS50158">
    <property type="entry name" value="ZF_CCHC"/>
    <property type="match status" value="1"/>
</dbReference>
<comment type="caution">
    <text evidence="5">The sequence shown here is derived from an EMBL/GenBank/DDBJ whole genome shotgun (WGS) entry which is preliminary data.</text>
</comment>
<keyword evidence="2" id="KW-0479">Metal-binding</keyword>
<dbReference type="PANTHER" id="PTHR15503:SF22">
    <property type="entry name" value="TRANSPOSON TY3-I GAG POLYPROTEIN"/>
    <property type="match status" value="1"/>
</dbReference>
<evidence type="ECO:0000256" key="1">
    <source>
        <dbReference type="ARBA" id="ARBA00022664"/>
    </source>
</evidence>
<feature type="compositionally biased region" description="Polar residues" evidence="3">
    <location>
        <begin position="185"/>
        <end position="205"/>
    </location>
</feature>
<dbReference type="Proteomes" id="UP000054988">
    <property type="component" value="Unassembled WGS sequence"/>
</dbReference>
<keyword evidence="1" id="KW-0507">mRNA processing</keyword>
<dbReference type="Pfam" id="PF00098">
    <property type="entry name" value="zf-CCHC"/>
    <property type="match status" value="1"/>
</dbReference>
<dbReference type="InterPro" id="IPR032567">
    <property type="entry name" value="RTL1-rel"/>
</dbReference>
<dbReference type="GO" id="GO:0008270">
    <property type="term" value="F:zinc ion binding"/>
    <property type="evidence" value="ECO:0007669"/>
    <property type="project" value="UniProtKB-KW"/>
</dbReference>
<accession>A0A0W0FPU5</accession>
<organism evidence="5 6">
    <name type="scientific">Moniliophthora roreri</name>
    <name type="common">Frosty pod rot fungus</name>
    <name type="synonym">Monilia roreri</name>
    <dbReference type="NCBI Taxonomy" id="221103"/>
    <lineage>
        <taxon>Eukaryota</taxon>
        <taxon>Fungi</taxon>
        <taxon>Dikarya</taxon>
        <taxon>Basidiomycota</taxon>
        <taxon>Agaricomycotina</taxon>
        <taxon>Agaricomycetes</taxon>
        <taxon>Agaricomycetidae</taxon>
        <taxon>Agaricales</taxon>
        <taxon>Marasmiineae</taxon>
        <taxon>Marasmiaceae</taxon>
        <taxon>Moniliophthora</taxon>
    </lineage>
</organism>
<evidence type="ECO:0000313" key="5">
    <source>
        <dbReference type="EMBL" id="KTB38419.1"/>
    </source>
</evidence>
<dbReference type="SUPFAM" id="SSF57756">
    <property type="entry name" value="Retrovirus zinc finger-like domains"/>
    <property type="match status" value="1"/>
</dbReference>
<feature type="region of interest" description="Disordered" evidence="3">
    <location>
        <begin position="80"/>
        <end position="106"/>
    </location>
</feature>
<feature type="compositionally biased region" description="Basic and acidic residues" evidence="3">
    <location>
        <begin position="162"/>
        <end position="172"/>
    </location>
</feature>
<evidence type="ECO:0000256" key="2">
    <source>
        <dbReference type="PROSITE-ProRule" id="PRU00047"/>
    </source>
</evidence>
<keyword evidence="2" id="KW-0862">Zinc</keyword>
<dbReference type="SMART" id="SM00343">
    <property type="entry name" value="ZnF_C2HC"/>
    <property type="match status" value="1"/>
</dbReference>
<reference evidence="5 6" key="1">
    <citation type="submission" date="2015-12" db="EMBL/GenBank/DDBJ databases">
        <title>Draft genome sequence of Moniliophthora roreri, the causal agent of frosty pod rot of cacao.</title>
        <authorList>
            <person name="Aime M.C."/>
            <person name="Diaz-Valderrama J.R."/>
            <person name="Kijpornyongpan T."/>
            <person name="Phillips-Mora W."/>
        </authorList>
    </citation>
    <scope>NUCLEOTIDE SEQUENCE [LARGE SCALE GENOMIC DNA]</scope>
    <source>
        <strain evidence="5 6">MCA 2952</strain>
    </source>
</reference>
<dbReference type="GO" id="GO:0003676">
    <property type="term" value="F:nucleic acid binding"/>
    <property type="evidence" value="ECO:0007669"/>
    <property type="project" value="InterPro"/>
</dbReference>
<dbReference type="Gene3D" id="4.10.60.10">
    <property type="entry name" value="Zinc finger, CCHC-type"/>
    <property type="match status" value="1"/>
</dbReference>
<feature type="domain" description="CCHC-type" evidence="4">
    <location>
        <begin position="467"/>
        <end position="482"/>
    </location>
</feature>
<name>A0A0W0FPU5_MONRR</name>
<dbReference type="EMBL" id="LATX01001763">
    <property type="protein sequence ID" value="KTB38419.1"/>
    <property type="molecule type" value="Genomic_DNA"/>
</dbReference>
<dbReference type="InterPro" id="IPR005162">
    <property type="entry name" value="Retrotrans_gag_dom"/>
</dbReference>
<keyword evidence="2" id="KW-0863">Zinc-finger</keyword>
<evidence type="ECO:0000259" key="4">
    <source>
        <dbReference type="PROSITE" id="PS50158"/>
    </source>
</evidence>
<dbReference type="InterPro" id="IPR036875">
    <property type="entry name" value="Znf_CCHC_sf"/>
</dbReference>
<evidence type="ECO:0000313" key="6">
    <source>
        <dbReference type="Proteomes" id="UP000054988"/>
    </source>
</evidence>
<dbReference type="GO" id="GO:0006397">
    <property type="term" value="P:mRNA processing"/>
    <property type="evidence" value="ECO:0007669"/>
    <property type="project" value="UniProtKB-KW"/>
</dbReference>